<dbReference type="InterPro" id="IPR000731">
    <property type="entry name" value="SSD"/>
</dbReference>
<dbReference type="SUPFAM" id="SSF82866">
    <property type="entry name" value="Multidrug efflux transporter AcrB transmembrane domain"/>
    <property type="match status" value="2"/>
</dbReference>
<keyword evidence="5 7" id="KW-1133">Transmembrane helix</keyword>
<feature type="transmembrane region" description="Helical" evidence="7">
    <location>
        <begin position="337"/>
        <end position="359"/>
    </location>
</feature>
<dbReference type="EMBL" id="AP024237">
    <property type="protein sequence ID" value="BCO33664.1"/>
    <property type="molecule type" value="Genomic_DNA"/>
</dbReference>
<keyword evidence="10" id="KW-1185">Reference proteome</keyword>
<evidence type="ECO:0000259" key="8">
    <source>
        <dbReference type="PROSITE" id="PS50156"/>
    </source>
</evidence>
<dbReference type="PANTHER" id="PTHR33406">
    <property type="entry name" value="MEMBRANE PROTEIN MJ1562-RELATED"/>
    <property type="match status" value="1"/>
</dbReference>
<dbReference type="Gene3D" id="1.20.1640.10">
    <property type="entry name" value="Multidrug efflux transporter AcrB transmembrane domain"/>
    <property type="match status" value="2"/>
</dbReference>
<feature type="transmembrane region" description="Helical" evidence="7">
    <location>
        <begin position="832"/>
        <end position="852"/>
    </location>
</feature>
<evidence type="ECO:0000256" key="2">
    <source>
        <dbReference type="ARBA" id="ARBA00010157"/>
    </source>
</evidence>
<dbReference type="PROSITE" id="PS50156">
    <property type="entry name" value="SSD"/>
    <property type="match status" value="1"/>
</dbReference>
<dbReference type="InterPro" id="IPR004707">
    <property type="entry name" value="MmpL_fam"/>
</dbReference>
<protein>
    <submittedName>
        <fullName evidence="9">Putative transport protein MmpL8</fullName>
    </submittedName>
</protein>
<dbReference type="NCBIfam" id="TIGR00833">
    <property type="entry name" value="actII"/>
    <property type="match status" value="1"/>
</dbReference>
<dbReference type="RefSeq" id="WP_308203873.1">
    <property type="nucleotide sequence ID" value="NZ_JACKTA010000077.1"/>
</dbReference>
<feature type="transmembrane region" description="Helical" evidence="7">
    <location>
        <begin position="859"/>
        <end position="882"/>
    </location>
</feature>
<feature type="transmembrane region" description="Helical" evidence="7">
    <location>
        <begin position="229"/>
        <end position="249"/>
    </location>
</feature>
<evidence type="ECO:0000313" key="9">
    <source>
        <dbReference type="EMBL" id="BCO33664.1"/>
    </source>
</evidence>
<feature type="transmembrane region" description="Helical" evidence="7">
    <location>
        <begin position="261"/>
        <end position="280"/>
    </location>
</feature>
<keyword evidence="4 7" id="KW-0812">Transmembrane</keyword>
<comment type="subcellular location">
    <subcellularLocation>
        <location evidence="1">Cell membrane</location>
        <topology evidence="1">Multi-pass membrane protein</topology>
    </subcellularLocation>
</comment>
<dbReference type="InterPro" id="IPR004869">
    <property type="entry name" value="MMPL_dom"/>
</dbReference>
<feature type="transmembrane region" description="Helical" evidence="7">
    <location>
        <begin position="930"/>
        <end position="955"/>
    </location>
</feature>
<evidence type="ECO:0000313" key="10">
    <source>
        <dbReference type="Proteomes" id="UP000595446"/>
    </source>
</evidence>
<dbReference type="PANTHER" id="PTHR33406:SF6">
    <property type="entry name" value="MEMBRANE PROTEIN YDGH-RELATED"/>
    <property type="match status" value="1"/>
</dbReference>
<comment type="similarity">
    <text evidence="2">Belongs to the resistance-nodulation-cell division (RND) (TC 2.A.6) family. MmpL subfamily.</text>
</comment>
<feature type="transmembrane region" description="Helical" evidence="7">
    <location>
        <begin position="301"/>
        <end position="325"/>
    </location>
</feature>
<dbReference type="GO" id="GO:0005886">
    <property type="term" value="C:plasma membrane"/>
    <property type="evidence" value="ECO:0007669"/>
    <property type="project" value="UniProtKB-SubCell"/>
</dbReference>
<evidence type="ECO:0000256" key="5">
    <source>
        <dbReference type="ARBA" id="ARBA00022989"/>
    </source>
</evidence>
<reference evidence="9 10" key="1">
    <citation type="submission" date="2020-12" db="EMBL/GenBank/DDBJ databases">
        <title>Complete genome sequence of Mycobacterium heckeshornense JCM 15655T, closely related to a pathogenic non-tuberculous mycobacterial species Mycobacterium xenopi.</title>
        <authorList>
            <person name="Yoshida M."/>
            <person name="Fukano H."/>
            <person name="Asakura T."/>
            <person name="Suzuki M."/>
            <person name="Hoshino Y."/>
        </authorList>
    </citation>
    <scope>NUCLEOTIDE SEQUENCE [LARGE SCALE GENOMIC DNA]</scope>
    <source>
        <strain evidence="9 10">JCM 15655</strain>
    </source>
</reference>
<name>A0A7R7GPE6_9MYCO</name>
<sequence length="1034" mass="110495">MLRREPANRRPTVGILLRVARLVVRRPSVVIGLWVVLAAVLSVTFAPLTQVVREHHEEILPSDAPVMVATRQMTESFHETKAENVVLVVLTNEHGLTRADEDVYRTLVDRLRRDTRDVVIVQDFITTPPLREVFASKDNKAWLVPVGIAGDNPSPKFNEAYARVANLVKQTLEQVPRGSDLAVKMAGLPATAVELADIGERDLHLITAATVIMVLLILLLIYRNPVTMLLPLATIGISMVTAQQVVSGLANVGLGISQETVVFMTAIMIGAGVDYAVFLISRYHEHLRRGLDSDQAVMRALTGIGKVIAASAATVAVTFLGMIFARMPLFPTVGPALALSISVAFLAAVTLLPAFMVLAGRRGWIAPKQDLTSRFWRRSGIHIVRRPVAHLVASLVILISLATCSTLMRFNYDDRKSLPASAESNLGFAAIDRHFPVSSMTPQYLLVQSTHDLRTPKALADLEQMARRVSQLPDIAMVRGITRPTGQPLEQATLSWQAGVVGDKLSDVANRIAGANGDLGALTSGARQLADSLGAVRSQVSQAIAVVSGLAKTLAGIENQVASSKTLHDIERLAANMRSAGNSMGANVGNLEDMLNMIGPVLAGLNASPVCAGDPACSNARDLLQRLVDNRNRGQLDTVADLARQLQSISGVQDLEATLQGIRASLGQAVQTIRALGLDNPGALQNEMATVQQGVNALANGSEQVADGVRVLADQTRQVGGGLSDAAALLLAVKLNAMQPSMAGFYIPPQVMADSRFKDLAGVFMSPDGHAVRYLVQSKLEPFETKAMDQVKSIANTARGAQPNTSLADASISMAGLTPTGSEMRDYYDHDLWFIVGMTIAVVFVILVLLLWAVVAPLYLVGTVILSYLSALGIGVIVFQFIGGRPLAWSVPALAFIILVAVGADYNMLLISRIRDESPYGIRSGVIRTVGTTGGVITSAGLIFAASMFGLLFASLSDMVQVGFVMGVGLLLDTFLVRTITVPALAVLAGKGNWWPSKWQPSKRRERAHIDRDASDLATVGAAAKKATAVHPSD</sequence>
<accession>A0A7R7GPE6</accession>
<feature type="transmembrane region" description="Helical" evidence="7">
    <location>
        <begin position="975"/>
        <end position="995"/>
    </location>
</feature>
<dbReference type="Pfam" id="PF03176">
    <property type="entry name" value="MMPL"/>
    <property type="match status" value="2"/>
</dbReference>
<organism evidence="9 10">
    <name type="scientific">Mycobacterium heckeshornense</name>
    <dbReference type="NCBI Taxonomy" id="110505"/>
    <lineage>
        <taxon>Bacteria</taxon>
        <taxon>Bacillati</taxon>
        <taxon>Actinomycetota</taxon>
        <taxon>Actinomycetes</taxon>
        <taxon>Mycobacteriales</taxon>
        <taxon>Mycobacteriaceae</taxon>
        <taxon>Mycobacterium</taxon>
    </lineage>
</organism>
<gene>
    <name evidence="9" type="primary">mmpL8</name>
    <name evidence="9" type="ORF">MHEC_00970</name>
</gene>
<dbReference type="Proteomes" id="UP000595446">
    <property type="component" value="Chromosome"/>
</dbReference>
<feature type="transmembrane region" description="Helical" evidence="7">
    <location>
        <begin position="28"/>
        <end position="48"/>
    </location>
</feature>
<evidence type="ECO:0000256" key="4">
    <source>
        <dbReference type="ARBA" id="ARBA00022692"/>
    </source>
</evidence>
<evidence type="ECO:0000256" key="1">
    <source>
        <dbReference type="ARBA" id="ARBA00004651"/>
    </source>
</evidence>
<dbReference type="InterPro" id="IPR050545">
    <property type="entry name" value="Mycobact_MmpL"/>
</dbReference>
<evidence type="ECO:0000256" key="7">
    <source>
        <dbReference type="SAM" id="Phobius"/>
    </source>
</evidence>
<keyword evidence="3" id="KW-1003">Cell membrane</keyword>
<proteinExistence type="inferred from homology"/>
<evidence type="ECO:0000256" key="3">
    <source>
        <dbReference type="ARBA" id="ARBA00022475"/>
    </source>
</evidence>
<feature type="domain" description="SSD" evidence="8">
    <location>
        <begin position="267"/>
        <end position="358"/>
    </location>
</feature>
<feature type="transmembrane region" description="Helical" evidence="7">
    <location>
        <begin position="203"/>
        <end position="222"/>
    </location>
</feature>
<evidence type="ECO:0000256" key="6">
    <source>
        <dbReference type="ARBA" id="ARBA00023136"/>
    </source>
</evidence>
<feature type="transmembrane region" description="Helical" evidence="7">
    <location>
        <begin position="888"/>
        <end position="909"/>
    </location>
</feature>
<keyword evidence="6 7" id="KW-0472">Membrane</keyword>
<feature type="transmembrane region" description="Helical" evidence="7">
    <location>
        <begin position="388"/>
        <end position="408"/>
    </location>
</feature>
<dbReference type="AlphaFoldDB" id="A0A7R7GPE6"/>